<evidence type="ECO:0000256" key="5">
    <source>
        <dbReference type="ARBA" id="ARBA00022692"/>
    </source>
</evidence>
<evidence type="ECO:0000256" key="9">
    <source>
        <dbReference type="SAM" id="MobiDB-lite"/>
    </source>
</evidence>
<proteinExistence type="evidence at transcript level"/>
<evidence type="ECO:0000256" key="2">
    <source>
        <dbReference type="ARBA" id="ARBA00006175"/>
    </source>
</evidence>
<dbReference type="InterPro" id="IPR022357">
    <property type="entry name" value="MIP_CS"/>
</dbReference>
<evidence type="ECO:0000256" key="8">
    <source>
        <dbReference type="RuleBase" id="RU000477"/>
    </source>
</evidence>
<evidence type="ECO:0000256" key="4">
    <source>
        <dbReference type="ARBA" id="ARBA00022475"/>
    </source>
</evidence>
<keyword evidence="4" id="KW-1003">Cell membrane</keyword>
<dbReference type="PANTHER" id="PTHR19139">
    <property type="entry name" value="AQUAPORIN TRANSPORTER"/>
    <property type="match status" value="1"/>
</dbReference>
<dbReference type="Gene3D" id="1.20.1080.10">
    <property type="entry name" value="Glycerol uptake facilitator protein"/>
    <property type="match status" value="1"/>
</dbReference>
<evidence type="ECO:0000256" key="7">
    <source>
        <dbReference type="ARBA" id="ARBA00023136"/>
    </source>
</evidence>
<keyword evidence="7 10" id="KW-0472">Membrane</keyword>
<dbReference type="FunFam" id="1.20.1080.10:FF:000053">
    <property type="entry name" value="Aquaporin, glycerol transport activity"/>
    <property type="match status" value="1"/>
</dbReference>
<dbReference type="InterPro" id="IPR023271">
    <property type="entry name" value="Aquaporin-like"/>
</dbReference>
<feature type="transmembrane region" description="Helical" evidence="10">
    <location>
        <begin position="150"/>
        <end position="170"/>
    </location>
</feature>
<protein>
    <submittedName>
        <fullName evidence="11">MIP1</fullName>
    </submittedName>
</protein>
<feature type="transmembrane region" description="Helical" evidence="10">
    <location>
        <begin position="117"/>
        <end position="138"/>
    </location>
</feature>
<organism evidence="11">
    <name type="scientific">Chlamydomonas sp. ICE-L</name>
    <dbReference type="NCBI Taxonomy" id="309537"/>
    <lineage>
        <taxon>Eukaryota</taxon>
        <taxon>Viridiplantae</taxon>
        <taxon>Chlorophyta</taxon>
        <taxon>core chlorophytes</taxon>
        <taxon>Chlorophyceae</taxon>
        <taxon>CS clade</taxon>
        <taxon>Chlamydomonadales</taxon>
        <taxon>Chlamydomonadaceae</taxon>
        <taxon>Chlamydomonas</taxon>
    </lineage>
</organism>
<evidence type="ECO:0000256" key="10">
    <source>
        <dbReference type="SAM" id="Phobius"/>
    </source>
</evidence>
<feature type="transmembrane region" description="Helical" evidence="10">
    <location>
        <begin position="228"/>
        <end position="249"/>
    </location>
</feature>
<dbReference type="SMR" id="A0A1Y0BU76"/>
<name>A0A1Y0BU76_9CHLO</name>
<dbReference type="PROSITE" id="PS00221">
    <property type="entry name" value="MIP"/>
    <property type="match status" value="1"/>
</dbReference>
<keyword evidence="6 10" id="KW-1133">Transmembrane helix</keyword>
<feature type="transmembrane region" description="Helical" evidence="10">
    <location>
        <begin position="269"/>
        <end position="290"/>
    </location>
</feature>
<dbReference type="EMBL" id="KY316061">
    <property type="protein sequence ID" value="ART66197.1"/>
    <property type="molecule type" value="mRNA"/>
</dbReference>
<evidence type="ECO:0000256" key="3">
    <source>
        <dbReference type="ARBA" id="ARBA00022448"/>
    </source>
</evidence>
<sequence>MASSIEMPRGSRESDTTRLMGDIGTSTSVDPNVQAAKKQQEEDNSKMLPVLLEDYLDRVGVMDKLRPYIDPTGQIRSVTIRCLLAEFFGTMLFQMFGGSAPAKDTTAPAANGFALVALIYAFCNVSGGHLNPAVSFALICTGHIQWWKGLLYMIAQVLGSIFGALIYTALIPDLHIGGGAGSPGCFGPAPGVTHGHVFGWELMMTFLLVMTVYASAVATPGHGNTAPLAIGLSLYAAAISGGPYTGASLNPARTIGPAVVFTCNIGVSFLYVFSEFCGGALAAGLSIFLYGRNPALKARPHHYNHGGM</sequence>
<evidence type="ECO:0000313" key="11">
    <source>
        <dbReference type="EMBL" id="ART66197.1"/>
    </source>
</evidence>
<feature type="transmembrane region" description="Helical" evidence="10">
    <location>
        <begin position="78"/>
        <end position="97"/>
    </location>
</feature>
<dbReference type="GO" id="GO:0005886">
    <property type="term" value="C:plasma membrane"/>
    <property type="evidence" value="ECO:0007669"/>
    <property type="project" value="UniProtKB-SubCell"/>
</dbReference>
<dbReference type="Pfam" id="PF00230">
    <property type="entry name" value="MIP"/>
    <property type="match status" value="1"/>
</dbReference>
<dbReference type="InterPro" id="IPR000425">
    <property type="entry name" value="MIP"/>
</dbReference>
<dbReference type="AlphaFoldDB" id="A0A1Y0BU76"/>
<gene>
    <name evidence="11" type="primary">MIP1</name>
</gene>
<feature type="transmembrane region" description="Helical" evidence="10">
    <location>
        <begin position="197"/>
        <end position="216"/>
    </location>
</feature>
<dbReference type="SUPFAM" id="SSF81338">
    <property type="entry name" value="Aquaporin-like"/>
    <property type="match status" value="1"/>
</dbReference>
<keyword evidence="3 8" id="KW-0813">Transport</keyword>
<feature type="region of interest" description="Disordered" evidence="9">
    <location>
        <begin position="1"/>
        <end position="40"/>
    </location>
</feature>
<evidence type="ECO:0000256" key="1">
    <source>
        <dbReference type="ARBA" id="ARBA00004651"/>
    </source>
</evidence>
<reference evidence="11" key="1">
    <citation type="submission" date="2016-12" db="EMBL/GenBank/DDBJ databases">
        <title>Molecular cloning and mRNA expression of major intrinsic protein gene in Chlamydomas sp. ICE-L from Antarctica.</title>
        <authorList>
            <person name="Lulu L."/>
        </authorList>
    </citation>
    <scope>NUCLEOTIDE SEQUENCE</scope>
    <source>
        <strain evidence="11">ICE-L</strain>
    </source>
</reference>
<evidence type="ECO:0000256" key="6">
    <source>
        <dbReference type="ARBA" id="ARBA00022989"/>
    </source>
</evidence>
<dbReference type="PRINTS" id="PR00783">
    <property type="entry name" value="MINTRINSICP"/>
</dbReference>
<comment type="subcellular location">
    <subcellularLocation>
        <location evidence="1">Cell membrane</location>
        <topology evidence="1">Multi-pass membrane protein</topology>
    </subcellularLocation>
</comment>
<dbReference type="PANTHER" id="PTHR19139:SF199">
    <property type="entry name" value="MIP17260P"/>
    <property type="match status" value="1"/>
</dbReference>
<accession>A0A1Y0BU76</accession>
<dbReference type="InterPro" id="IPR034294">
    <property type="entry name" value="Aquaporin_transptr"/>
</dbReference>
<keyword evidence="5 8" id="KW-0812">Transmembrane</keyword>
<comment type="similarity">
    <text evidence="2 8">Belongs to the MIP/aquaporin (TC 1.A.8) family.</text>
</comment>
<dbReference type="GO" id="GO:0015250">
    <property type="term" value="F:water channel activity"/>
    <property type="evidence" value="ECO:0007669"/>
    <property type="project" value="TreeGrafter"/>
</dbReference>